<evidence type="ECO:0000313" key="8">
    <source>
        <dbReference type="Proteomes" id="UP000066376"/>
    </source>
</evidence>
<keyword evidence="2" id="KW-0479">Metal-binding</keyword>
<dbReference type="PATRIC" id="fig|294671.3.peg.1517"/>
<dbReference type="PANTHER" id="PTHR37326">
    <property type="entry name" value="BLL3975 PROTEIN"/>
    <property type="match status" value="1"/>
</dbReference>
<organism evidence="6 8">
    <name type="scientific">Methanobrevibacter olleyae</name>
    <dbReference type="NCBI Taxonomy" id="294671"/>
    <lineage>
        <taxon>Archaea</taxon>
        <taxon>Methanobacteriati</taxon>
        <taxon>Methanobacteriota</taxon>
        <taxon>Methanomada group</taxon>
        <taxon>Methanobacteria</taxon>
        <taxon>Methanobacteriales</taxon>
        <taxon>Methanobacteriaceae</taxon>
        <taxon>Methanobrevibacter</taxon>
    </lineage>
</organism>
<reference evidence="6 8" key="1">
    <citation type="journal article" date="2016" name="Genome Announc.">
        <title>Draft Genome Sequence of the Rumen Methanogen Methanobrevibacter olleyae YLM1.</title>
        <authorList>
            <person name="Kelly W.J."/>
            <person name="Li D."/>
            <person name="Lambie S.C."/>
            <person name="Cox F."/>
            <person name="Attwood G.T."/>
            <person name="Altermann E."/>
            <person name="Leahy S.C."/>
        </authorList>
    </citation>
    <scope>NUCLEOTIDE SEQUENCE [LARGE SCALE GENOMIC DNA]</scope>
    <source>
        <strain evidence="6 8">YLM1</strain>
    </source>
</reference>
<reference evidence="8" key="2">
    <citation type="submission" date="2016-02" db="EMBL/GenBank/DDBJ databases">
        <title>The draft genome sequence of the rumen methanogen Methanobrevibacter olleyae YLM1.</title>
        <authorList>
            <consortium name="New Zealand Agricultural Greenhouse Gas Research Centre/Pastoral Greenhouse Gas Research Consortium"/>
            <person name="Kelly W.J."/>
            <person name="Li D."/>
            <person name="Lambie S.C."/>
            <person name="Attwood G.T."/>
            <person name="Altermann E."/>
            <person name="Leahy S.C."/>
        </authorList>
    </citation>
    <scope>NUCLEOTIDE SEQUENCE [LARGE SCALE GENOMIC DNA]</scope>
    <source>
        <strain evidence="8">YLM1</strain>
    </source>
</reference>
<dbReference type="GO" id="GO:0046872">
    <property type="term" value="F:metal ion binding"/>
    <property type="evidence" value="ECO:0007669"/>
    <property type="project" value="UniProtKB-KW"/>
</dbReference>
<feature type="domain" description="Succinylglutamate desuccinylase/Aspartoacylase catalytic" evidence="5">
    <location>
        <begin position="59"/>
        <end position="120"/>
    </location>
</feature>
<dbReference type="STRING" id="294671.YLM1_1456"/>
<evidence type="ECO:0000313" key="9">
    <source>
        <dbReference type="Proteomes" id="UP000183442"/>
    </source>
</evidence>
<dbReference type="InterPro" id="IPR055438">
    <property type="entry name" value="AstE_AspA_cat"/>
</dbReference>
<accession>A0A126R0W5</accession>
<dbReference type="PANTHER" id="PTHR37326:SF1">
    <property type="entry name" value="BLL3975 PROTEIN"/>
    <property type="match status" value="1"/>
</dbReference>
<protein>
    <recommendedName>
        <fullName evidence="5">Succinylglutamate desuccinylase/Aspartoacylase catalytic domain-containing protein</fullName>
    </recommendedName>
</protein>
<dbReference type="RefSeq" id="WP_067147913.1">
    <property type="nucleotide sequence ID" value="NZ_CP014265.1"/>
</dbReference>
<gene>
    <name evidence="7" type="ORF">SAMN02910297_00131</name>
    <name evidence="6" type="ORF">YLM1_1456</name>
</gene>
<dbReference type="GeneID" id="28489766"/>
<evidence type="ECO:0000313" key="7">
    <source>
        <dbReference type="EMBL" id="SFL17509.1"/>
    </source>
</evidence>
<proteinExistence type="predicted"/>
<keyword evidence="4" id="KW-0862">Zinc</keyword>
<keyword evidence="3" id="KW-0378">Hydrolase</keyword>
<sequence>MNDLNKNNLKLEIISHETGGFISTNKNIFNNIDLSDNSKFILNQAIKGTPMIKIGNYYPKVMIVAGVHGNELAPQISALKLIDNIFNLDLKGTVYIIPFTSPKSTMNNSRYFDGLDLNRSTHKPNSITNIILNKAKDLNVSAIGDFHSSAPNSNPGKEGVFCTQKPSSSSFYIADYISKRVGSEKIIYPIAGIPFKGALEDEANLEQIPSVTCEVLSAISYANERICQRSYLQMNAFLEYFGIFDDCFE</sequence>
<dbReference type="Pfam" id="PF24827">
    <property type="entry name" value="AstE_AspA_cat"/>
    <property type="match status" value="1"/>
</dbReference>
<dbReference type="Gene3D" id="3.40.630.10">
    <property type="entry name" value="Zn peptidases"/>
    <property type="match status" value="1"/>
</dbReference>
<evidence type="ECO:0000313" key="6">
    <source>
        <dbReference type="EMBL" id="AMK16013.1"/>
    </source>
</evidence>
<dbReference type="KEGG" id="mol:YLM1_1456"/>
<comment type="cofactor">
    <cofactor evidence="1">
        <name>Zn(2+)</name>
        <dbReference type="ChEBI" id="CHEBI:29105"/>
    </cofactor>
</comment>
<keyword evidence="8" id="KW-1185">Reference proteome</keyword>
<evidence type="ECO:0000256" key="1">
    <source>
        <dbReference type="ARBA" id="ARBA00001947"/>
    </source>
</evidence>
<evidence type="ECO:0000256" key="4">
    <source>
        <dbReference type="ARBA" id="ARBA00022833"/>
    </source>
</evidence>
<dbReference type="EMBL" id="CP014265">
    <property type="protein sequence ID" value="AMK16013.1"/>
    <property type="molecule type" value="Genomic_DNA"/>
</dbReference>
<evidence type="ECO:0000256" key="2">
    <source>
        <dbReference type="ARBA" id="ARBA00022723"/>
    </source>
</evidence>
<dbReference type="GO" id="GO:0016788">
    <property type="term" value="F:hydrolase activity, acting on ester bonds"/>
    <property type="evidence" value="ECO:0007669"/>
    <property type="project" value="InterPro"/>
</dbReference>
<dbReference type="Proteomes" id="UP000183442">
    <property type="component" value="Unassembled WGS sequence"/>
</dbReference>
<dbReference type="Proteomes" id="UP000066376">
    <property type="component" value="Chromosome"/>
</dbReference>
<dbReference type="EMBL" id="FOTL01000001">
    <property type="protein sequence ID" value="SFL17509.1"/>
    <property type="molecule type" value="Genomic_DNA"/>
</dbReference>
<dbReference type="OrthoDB" id="69383at2157"/>
<reference evidence="9" key="3">
    <citation type="submission" date="2016-10" db="EMBL/GenBank/DDBJ databases">
        <authorList>
            <person name="Varghese N."/>
        </authorList>
    </citation>
    <scope>NUCLEOTIDE SEQUENCE [LARGE SCALE GENOMIC DNA]</scope>
    <source>
        <strain evidence="9">DSM 16632</strain>
    </source>
</reference>
<dbReference type="InterPro" id="IPR053138">
    <property type="entry name" value="N-alpha-Ac-DABA_deacetylase"/>
</dbReference>
<evidence type="ECO:0000256" key="3">
    <source>
        <dbReference type="ARBA" id="ARBA00022801"/>
    </source>
</evidence>
<evidence type="ECO:0000259" key="5">
    <source>
        <dbReference type="Pfam" id="PF24827"/>
    </source>
</evidence>
<dbReference type="AlphaFoldDB" id="A0A126R0W5"/>
<name>A0A126R0W5_METOL</name>
<reference evidence="7" key="4">
    <citation type="submission" date="2016-10" db="EMBL/GenBank/DDBJ databases">
        <authorList>
            <person name="de Groot N.N."/>
        </authorList>
    </citation>
    <scope>NUCLEOTIDE SEQUENCE [LARGE SCALE GENOMIC DNA]</scope>
    <source>
        <strain evidence="7">DSM 16632</strain>
    </source>
</reference>
<dbReference type="SUPFAM" id="SSF53187">
    <property type="entry name" value="Zn-dependent exopeptidases"/>
    <property type="match status" value="1"/>
</dbReference>